<name>A0A131YQ90_RHIAP</name>
<reference evidence="1" key="1">
    <citation type="journal article" date="2016" name="Ticks Tick Borne Dis.">
        <title>De novo assembly and annotation of the salivary gland transcriptome of Rhipicephalus appendiculatus male and female ticks during blood feeding.</title>
        <authorList>
            <person name="de Castro M.H."/>
            <person name="de Klerk D."/>
            <person name="Pienaar R."/>
            <person name="Latif A.A."/>
            <person name="Rees D.J."/>
            <person name="Mans B.J."/>
        </authorList>
    </citation>
    <scope>NUCLEOTIDE SEQUENCE</scope>
    <source>
        <tissue evidence="1">Salivary glands</tissue>
    </source>
</reference>
<dbReference type="SUPFAM" id="SSF50814">
    <property type="entry name" value="Lipocalins"/>
    <property type="match status" value="1"/>
</dbReference>
<sequence length="195" mass="23120">MREDHMLTIFVFVASIAISGSLKVPLITVPSIRDFLNTTEEIWTYLTSENTKIECKADEKVYLSRISIEFQRSYYFRMHKMCFSLVGRFDPKRKDVMIIHSPGSTFKQMEHILYVDERLSCAVVMVTMHSTSQKKYDLRVRNSSVHLPPRRKCLKYFQLKAKGQEYKLYKNYCQYLLHRPHTNKFNCTDKKQPSI</sequence>
<dbReference type="Gene3D" id="2.40.128.20">
    <property type="match status" value="1"/>
</dbReference>
<dbReference type="InterPro" id="IPR012674">
    <property type="entry name" value="Calycin"/>
</dbReference>
<dbReference type="EMBL" id="GEDV01008301">
    <property type="protein sequence ID" value="JAP80256.1"/>
    <property type="molecule type" value="Transcribed_RNA"/>
</dbReference>
<proteinExistence type="predicted"/>
<protein>
    <submittedName>
        <fullName evidence="1">Lipocalin</fullName>
    </submittedName>
</protein>
<dbReference type="AlphaFoldDB" id="A0A131YQ90"/>
<evidence type="ECO:0000313" key="1">
    <source>
        <dbReference type="EMBL" id="JAP80256.1"/>
    </source>
</evidence>
<accession>A0A131YQ90</accession>
<organism evidence="1">
    <name type="scientific">Rhipicephalus appendiculatus</name>
    <name type="common">Brown ear tick</name>
    <dbReference type="NCBI Taxonomy" id="34631"/>
    <lineage>
        <taxon>Eukaryota</taxon>
        <taxon>Metazoa</taxon>
        <taxon>Ecdysozoa</taxon>
        <taxon>Arthropoda</taxon>
        <taxon>Chelicerata</taxon>
        <taxon>Arachnida</taxon>
        <taxon>Acari</taxon>
        <taxon>Parasitiformes</taxon>
        <taxon>Ixodida</taxon>
        <taxon>Ixodoidea</taxon>
        <taxon>Ixodidae</taxon>
        <taxon>Rhipicephalinae</taxon>
        <taxon>Rhipicephalus</taxon>
        <taxon>Rhipicephalus</taxon>
    </lineage>
</organism>